<dbReference type="Proteomes" id="UP001216390">
    <property type="component" value="Chromosome"/>
</dbReference>
<dbReference type="AlphaFoldDB" id="A0AAE9Y8N0"/>
<dbReference type="GO" id="GO:0035556">
    <property type="term" value="P:intracellular signal transduction"/>
    <property type="evidence" value="ECO:0007669"/>
    <property type="project" value="InterPro"/>
</dbReference>
<dbReference type="CDD" id="cd07302">
    <property type="entry name" value="CHD"/>
    <property type="match status" value="1"/>
</dbReference>
<dbReference type="SUPFAM" id="SSF55073">
    <property type="entry name" value="Nucleotide cyclase"/>
    <property type="match status" value="1"/>
</dbReference>
<gene>
    <name evidence="3" type="ORF">PO878_03410</name>
</gene>
<dbReference type="GO" id="GO:0004016">
    <property type="term" value="F:adenylate cyclase activity"/>
    <property type="evidence" value="ECO:0007669"/>
    <property type="project" value="UniProtKB-ARBA"/>
</dbReference>
<dbReference type="GO" id="GO:0006171">
    <property type="term" value="P:cAMP biosynthetic process"/>
    <property type="evidence" value="ECO:0007669"/>
    <property type="project" value="TreeGrafter"/>
</dbReference>
<comment type="similarity">
    <text evidence="1">Belongs to the adenylyl cyclase class-3 family.</text>
</comment>
<dbReference type="InterPro" id="IPR001054">
    <property type="entry name" value="A/G_cyclase"/>
</dbReference>
<feature type="domain" description="Guanylate cyclase" evidence="2">
    <location>
        <begin position="113"/>
        <end position="219"/>
    </location>
</feature>
<evidence type="ECO:0000313" key="3">
    <source>
        <dbReference type="EMBL" id="WCO67771.1"/>
    </source>
</evidence>
<sequence length="275" mass="29014">MASTDDVRDAGARAVASLHQSITERLARLIRSDEEWAAQAVDVGLVDRDWLADPTANPARIAPPNQVVQRFLERTAEQRPSVLANLGLSALQAMSLARTDASGTGTSPVTPVTVVFTDLEGFTGFTATEGDDAAASLVGAHNRWVGPVVRSRGGHIVKRLGDGLMLSFPAPEAAVLAAVELVSEDPSPLRVRAGLHHGDAVVTHDDVVGHVVNVAARLTEQAKGGEALASVDVRAAATDLRGVEFTRARRYRLKGLDPISASKVRRVSSSSSLAR</sequence>
<protein>
    <submittedName>
        <fullName evidence="3">Adenylate/guanylate cyclase domain-containing protein</fullName>
    </submittedName>
</protein>
<dbReference type="PANTHER" id="PTHR43081:SF19">
    <property type="entry name" value="PH-SENSITIVE ADENYLATE CYCLASE RV1264"/>
    <property type="match status" value="1"/>
</dbReference>
<dbReference type="EMBL" id="CP116942">
    <property type="protein sequence ID" value="WCO67771.1"/>
    <property type="molecule type" value="Genomic_DNA"/>
</dbReference>
<organism evidence="3 4">
    <name type="scientific">Iamia majanohamensis</name>
    <dbReference type="NCBI Taxonomy" id="467976"/>
    <lineage>
        <taxon>Bacteria</taxon>
        <taxon>Bacillati</taxon>
        <taxon>Actinomycetota</taxon>
        <taxon>Acidimicrobiia</taxon>
        <taxon>Acidimicrobiales</taxon>
        <taxon>Iamiaceae</taxon>
        <taxon>Iamia</taxon>
    </lineage>
</organism>
<dbReference type="Pfam" id="PF00211">
    <property type="entry name" value="Guanylate_cyc"/>
    <property type="match status" value="1"/>
</dbReference>
<reference evidence="3" key="1">
    <citation type="submission" date="2023-01" db="EMBL/GenBank/DDBJ databases">
        <title>The diversity of Class Acidimicrobiia in South China Sea sediment environments and the proposal of Iamia marina sp. nov., a novel species of the genus Iamia.</title>
        <authorList>
            <person name="He Y."/>
            <person name="Tian X."/>
        </authorList>
    </citation>
    <scope>NUCLEOTIDE SEQUENCE</scope>
    <source>
        <strain evidence="3">DSM 19957</strain>
    </source>
</reference>
<evidence type="ECO:0000313" key="4">
    <source>
        <dbReference type="Proteomes" id="UP001216390"/>
    </source>
</evidence>
<accession>A0AAE9Y8N0</accession>
<evidence type="ECO:0000259" key="2">
    <source>
        <dbReference type="PROSITE" id="PS50125"/>
    </source>
</evidence>
<dbReference type="InterPro" id="IPR050697">
    <property type="entry name" value="Adenylyl/Guanylyl_Cyclase_3/4"/>
</dbReference>
<dbReference type="Gene3D" id="3.30.70.1230">
    <property type="entry name" value="Nucleotide cyclase"/>
    <property type="match status" value="1"/>
</dbReference>
<dbReference type="InterPro" id="IPR029787">
    <property type="entry name" value="Nucleotide_cyclase"/>
</dbReference>
<dbReference type="PANTHER" id="PTHR43081">
    <property type="entry name" value="ADENYLATE CYCLASE, TERMINAL-DIFFERENTIATION SPECIFIC-RELATED"/>
    <property type="match status" value="1"/>
</dbReference>
<dbReference type="PROSITE" id="PS50125">
    <property type="entry name" value="GUANYLATE_CYCLASE_2"/>
    <property type="match status" value="1"/>
</dbReference>
<dbReference type="RefSeq" id="WP_272737291.1">
    <property type="nucleotide sequence ID" value="NZ_CP116942.1"/>
</dbReference>
<evidence type="ECO:0000256" key="1">
    <source>
        <dbReference type="ARBA" id="ARBA00005381"/>
    </source>
</evidence>
<keyword evidence="4" id="KW-1185">Reference proteome</keyword>
<dbReference type="KEGG" id="ima:PO878_03410"/>
<dbReference type="SMART" id="SM00044">
    <property type="entry name" value="CYCc"/>
    <property type="match status" value="1"/>
</dbReference>
<name>A0AAE9Y8N0_9ACTN</name>
<proteinExistence type="inferred from homology"/>